<evidence type="ECO:0000313" key="2">
    <source>
        <dbReference type="EMBL" id="KKL77007.1"/>
    </source>
</evidence>
<name>A0A0F9HPF8_9ZZZZ</name>
<reference evidence="2" key="1">
    <citation type="journal article" date="2015" name="Nature">
        <title>Complex archaea that bridge the gap between prokaryotes and eukaryotes.</title>
        <authorList>
            <person name="Spang A."/>
            <person name="Saw J.H."/>
            <person name="Jorgensen S.L."/>
            <person name="Zaremba-Niedzwiedzka K."/>
            <person name="Martijn J."/>
            <person name="Lind A.E."/>
            <person name="van Eijk R."/>
            <person name="Schleper C."/>
            <person name="Guy L."/>
            <person name="Ettema T.J."/>
        </authorList>
    </citation>
    <scope>NUCLEOTIDE SEQUENCE</scope>
</reference>
<feature type="transmembrane region" description="Helical" evidence="1">
    <location>
        <begin position="6"/>
        <end position="26"/>
    </location>
</feature>
<accession>A0A0F9HPF8</accession>
<keyword evidence="1" id="KW-1133">Transmembrane helix</keyword>
<gene>
    <name evidence="2" type="ORF">LCGC14_2039220</name>
</gene>
<dbReference type="EMBL" id="LAZR01023880">
    <property type="protein sequence ID" value="KKL77007.1"/>
    <property type="molecule type" value="Genomic_DNA"/>
</dbReference>
<keyword evidence="1" id="KW-0812">Transmembrane</keyword>
<keyword evidence="1" id="KW-0472">Membrane</keyword>
<dbReference type="AlphaFoldDB" id="A0A0F9HPF8"/>
<protein>
    <submittedName>
        <fullName evidence="2">Uncharacterized protein</fullName>
    </submittedName>
</protein>
<sequence length="65" mass="7034">MKRVCIFIGLKVGELVGVGVVATLLARTGKRINNKINAAYELPLIDSMFSLILDLPSNPSHHAFA</sequence>
<proteinExistence type="predicted"/>
<comment type="caution">
    <text evidence="2">The sequence shown here is derived from an EMBL/GenBank/DDBJ whole genome shotgun (WGS) entry which is preliminary data.</text>
</comment>
<organism evidence="2">
    <name type="scientific">marine sediment metagenome</name>
    <dbReference type="NCBI Taxonomy" id="412755"/>
    <lineage>
        <taxon>unclassified sequences</taxon>
        <taxon>metagenomes</taxon>
        <taxon>ecological metagenomes</taxon>
    </lineage>
</organism>
<evidence type="ECO:0000256" key="1">
    <source>
        <dbReference type="SAM" id="Phobius"/>
    </source>
</evidence>